<accession>X1VE35</accession>
<evidence type="ECO:0000313" key="2">
    <source>
        <dbReference type="EMBL" id="GAJ15912.1"/>
    </source>
</evidence>
<protein>
    <submittedName>
        <fullName evidence="2">Uncharacterized protein</fullName>
    </submittedName>
</protein>
<sequence length="88" mass="9887">MTKIDLYIKIVITIIAICLIKIAFFAPPKLSYAQLPFFASSDKVIDVNIKSIDDNEFILSRNGDLHMGGKNGPKIFENGAWMVRAKKE</sequence>
<keyword evidence="1" id="KW-0472">Membrane</keyword>
<gene>
    <name evidence="2" type="ORF">S12H4_42806</name>
</gene>
<name>X1VE35_9ZZZZ</name>
<comment type="caution">
    <text evidence="2">The sequence shown here is derived from an EMBL/GenBank/DDBJ whole genome shotgun (WGS) entry which is preliminary data.</text>
</comment>
<keyword evidence="1" id="KW-0812">Transmembrane</keyword>
<organism evidence="2">
    <name type="scientific">marine sediment metagenome</name>
    <dbReference type="NCBI Taxonomy" id="412755"/>
    <lineage>
        <taxon>unclassified sequences</taxon>
        <taxon>metagenomes</taxon>
        <taxon>ecological metagenomes</taxon>
    </lineage>
</organism>
<feature type="transmembrane region" description="Helical" evidence="1">
    <location>
        <begin position="6"/>
        <end position="26"/>
    </location>
</feature>
<dbReference type="AlphaFoldDB" id="X1VE35"/>
<dbReference type="EMBL" id="BARW01026221">
    <property type="protein sequence ID" value="GAJ15912.1"/>
    <property type="molecule type" value="Genomic_DNA"/>
</dbReference>
<proteinExistence type="predicted"/>
<reference evidence="2" key="1">
    <citation type="journal article" date="2014" name="Front. Microbiol.">
        <title>High frequency of phylogenetically diverse reductive dehalogenase-homologous genes in deep subseafloor sedimentary metagenomes.</title>
        <authorList>
            <person name="Kawai M."/>
            <person name="Futagami T."/>
            <person name="Toyoda A."/>
            <person name="Takaki Y."/>
            <person name="Nishi S."/>
            <person name="Hori S."/>
            <person name="Arai W."/>
            <person name="Tsubouchi T."/>
            <person name="Morono Y."/>
            <person name="Uchiyama I."/>
            <person name="Ito T."/>
            <person name="Fujiyama A."/>
            <person name="Inagaki F."/>
            <person name="Takami H."/>
        </authorList>
    </citation>
    <scope>NUCLEOTIDE SEQUENCE</scope>
    <source>
        <strain evidence="2">Expedition CK06-06</strain>
    </source>
</reference>
<evidence type="ECO:0000256" key="1">
    <source>
        <dbReference type="SAM" id="Phobius"/>
    </source>
</evidence>
<keyword evidence="1" id="KW-1133">Transmembrane helix</keyword>